<gene>
    <name evidence="1" type="ORF">DSM101010T_25520</name>
</gene>
<reference evidence="1 2" key="1">
    <citation type="submission" date="2020-05" db="EMBL/GenBank/DDBJ databases">
        <title>Draft genome sequence of Desulfovibrio sp. strain HN2T.</title>
        <authorList>
            <person name="Ueno A."/>
            <person name="Tamazawa S."/>
            <person name="Tamamura S."/>
            <person name="Murakami T."/>
            <person name="Kiyama T."/>
            <person name="Inomata H."/>
            <person name="Amano Y."/>
            <person name="Miyakawa K."/>
            <person name="Tamaki H."/>
            <person name="Naganuma T."/>
            <person name="Kaneko K."/>
        </authorList>
    </citation>
    <scope>NUCLEOTIDE SEQUENCE [LARGE SCALE GENOMIC DNA]</scope>
    <source>
        <strain evidence="1 2">HN2</strain>
    </source>
</reference>
<organism evidence="1 2">
    <name type="scientific">Desulfovibrio subterraneus</name>
    <dbReference type="NCBI Taxonomy" id="2718620"/>
    <lineage>
        <taxon>Bacteria</taxon>
        <taxon>Pseudomonadati</taxon>
        <taxon>Thermodesulfobacteriota</taxon>
        <taxon>Desulfovibrionia</taxon>
        <taxon>Desulfovibrionales</taxon>
        <taxon>Desulfovibrionaceae</taxon>
        <taxon>Desulfovibrio</taxon>
    </lineage>
</organism>
<dbReference type="EMBL" id="BLVO01000013">
    <property type="protein sequence ID" value="GFM34187.1"/>
    <property type="molecule type" value="Genomic_DNA"/>
</dbReference>
<dbReference type="RefSeq" id="WP_174405802.1">
    <property type="nucleotide sequence ID" value="NZ_BLVO01000013.1"/>
</dbReference>
<keyword evidence="2" id="KW-1185">Reference proteome</keyword>
<sequence>MPEDAIVIPQMRLKINLIGQQVLSLTSFGRSYAYYRAFISRVDDAEQINRNFIKQASTCFVKECLIQWCIVFGSPKNNNLHYKNTTHYGALKEINTKINSELGYQQSKTNTYMQSVKKFRDRYIAHTDITPEGRGRWQSLPYLEPAFTIANTYTEWLIAEIPWGQPRQESLRELRPTFEAEANRAIEKFLPPAQ</sequence>
<comment type="caution">
    <text evidence="1">The sequence shown here is derived from an EMBL/GenBank/DDBJ whole genome shotgun (WGS) entry which is preliminary data.</text>
</comment>
<dbReference type="Proteomes" id="UP000503840">
    <property type="component" value="Unassembled WGS sequence"/>
</dbReference>
<accession>A0A7J0BKC8</accession>
<protein>
    <recommendedName>
        <fullName evidence="3">HEPN AbiU2-like domain-containing protein</fullName>
    </recommendedName>
</protein>
<evidence type="ECO:0000313" key="1">
    <source>
        <dbReference type="EMBL" id="GFM34187.1"/>
    </source>
</evidence>
<proteinExistence type="predicted"/>
<name>A0A7J0BKC8_9BACT</name>
<evidence type="ECO:0008006" key="3">
    <source>
        <dbReference type="Google" id="ProtNLM"/>
    </source>
</evidence>
<evidence type="ECO:0000313" key="2">
    <source>
        <dbReference type="Proteomes" id="UP000503840"/>
    </source>
</evidence>
<dbReference type="AlphaFoldDB" id="A0A7J0BKC8"/>